<reference evidence="1 2" key="1">
    <citation type="journal article" date="2014" name="PLoS Genet.">
        <title>Phylogenetically driven sequencing of extremely halophilic archaea reveals strategies for static and dynamic osmo-response.</title>
        <authorList>
            <person name="Becker E.A."/>
            <person name="Seitzer P.M."/>
            <person name="Tritt A."/>
            <person name="Larsen D."/>
            <person name="Krusor M."/>
            <person name="Yao A.I."/>
            <person name="Wu D."/>
            <person name="Madern D."/>
            <person name="Eisen J.A."/>
            <person name="Darling A.E."/>
            <person name="Facciotti M.T."/>
        </authorList>
    </citation>
    <scope>NUCLEOTIDE SEQUENCE [LARGE SCALE GENOMIC DNA]</scope>
    <source>
        <strain evidence="1 2">DSM 5350</strain>
    </source>
</reference>
<dbReference type="Pfam" id="PF24442">
    <property type="entry name" value="DUF7561"/>
    <property type="match status" value="1"/>
</dbReference>
<dbReference type="Proteomes" id="UP000011669">
    <property type="component" value="Unassembled WGS sequence"/>
</dbReference>
<dbReference type="AlphaFoldDB" id="M0MDQ3"/>
<dbReference type="InParanoid" id="M0MDQ3"/>
<dbReference type="PATRIC" id="fig|1227455.4.peg.3414"/>
<evidence type="ECO:0000313" key="2">
    <source>
        <dbReference type="Proteomes" id="UP000011669"/>
    </source>
</evidence>
<organism evidence="1 2">
    <name type="scientific">Halococcus saccharolyticus DSM 5350</name>
    <dbReference type="NCBI Taxonomy" id="1227455"/>
    <lineage>
        <taxon>Archaea</taxon>
        <taxon>Methanobacteriati</taxon>
        <taxon>Methanobacteriota</taxon>
        <taxon>Stenosarchaea group</taxon>
        <taxon>Halobacteria</taxon>
        <taxon>Halobacteriales</taxon>
        <taxon>Halococcaceae</taxon>
        <taxon>Halococcus</taxon>
    </lineage>
</organism>
<keyword evidence="2" id="KW-1185">Reference proteome</keyword>
<dbReference type="EMBL" id="AOMD01000033">
    <property type="protein sequence ID" value="EMA42814.1"/>
    <property type="molecule type" value="Genomic_DNA"/>
</dbReference>
<dbReference type="RefSeq" id="WP_006079210.1">
    <property type="nucleotide sequence ID" value="NZ_AOMD01000033.1"/>
</dbReference>
<sequence length="74" mass="7965">MTTEPCDGCGRAVQIAGGIANLWTFGGDASEGLTLEFEDGSEHLLCYDCIEELPEDARARDVAALDGYEHTIDE</sequence>
<dbReference type="STRING" id="1227455.C449_16768"/>
<evidence type="ECO:0008006" key="3">
    <source>
        <dbReference type="Google" id="ProtNLM"/>
    </source>
</evidence>
<gene>
    <name evidence="1" type="ORF">C449_16768</name>
</gene>
<dbReference type="OrthoDB" id="190410at2157"/>
<evidence type="ECO:0000313" key="1">
    <source>
        <dbReference type="EMBL" id="EMA42814.1"/>
    </source>
</evidence>
<comment type="caution">
    <text evidence="1">The sequence shown here is derived from an EMBL/GenBank/DDBJ whole genome shotgun (WGS) entry which is preliminary data.</text>
</comment>
<name>M0MDQ3_9EURY</name>
<accession>M0MDQ3</accession>
<protein>
    <recommendedName>
        <fullName evidence="3">Small CPxCG-related zinc finger protein</fullName>
    </recommendedName>
</protein>
<proteinExistence type="predicted"/>
<dbReference type="InterPro" id="IPR055983">
    <property type="entry name" value="DUF7561"/>
</dbReference>